<protein>
    <submittedName>
        <fullName evidence="1">Uncharacterized protein</fullName>
    </submittedName>
</protein>
<proteinExistence type="predicted"/>
<name>A0ACB8VGC7_9TELE</name>
<sequence length="279" mass="31094">MPTPARCQLTLGNSRVVEGPAPLKELGSRAQAVHAEDWVMTATQTTLHRPLMDLPAGGEPTGRRAHVSISFQAEPGWVPWAKTRPPGARSASPNPRPGLRVGPQELDQQEQELKEEEFYLDDLLLLRFVRGHFFRIRIRCPAARMKTLALLCAALLLLLPPEAPATSPNQTPISVVVTNSITKSPDRNYSTYVVYRGILVGGLQRLQDSNTGFTFTYTQNPDYGLFLQSVNGLPGSFENRTYWELLVKTTNKKTIRPDVGIGCYIPNANDKIILNYKHY</sequence>
<organism evidence="1 2">
    <name type="scientific">Scortum barcoo</name>
    <name type="common">barcoo grunter</name>
    <dbReference type="NCBI Taxonomy" id="214431"/>
    <lineage>
        <taxon>Eukaryota</taxon>
        <taxon>Metazoa</taxon>
        <taxon>Chordata</taxon>
        <taxon>Craniata</taxon>
        <taxon>Vertebrata</taxon>
        <taxon>Euteleostomi</taxon>
        <taxon>Actinopterygii</taxon>
        <taxon>Neopterygii</taxon>
        <taxon>Teleostei</taxon>
        <taxon>Neoteleostei</taxon>
        <taxon>Acanthomorphata</taxon>
        <taxon>Eupercaria</taxon>
        <taxon>Centrarchiformes</taxon>
        <taxon>Terapontoidei</taxon>
        <taxon>Terapontidae</taxon>
        <taxon>Scortum</taxon>
    </lineage>
</organism>
<accession>A0ACB8VGC7</accession>
<gene>
    <name evidence="1" type="ORF">L3Q82_019148</name>
</gene>
<reference evidence="1" key="1">
    <citation type="submission" date="2022-04" db="EMBL/GenBank/DDBJ databases">
        <title>Jade perch genome.</title>
        <authorList>
            <person name="Chao B."/>
        </authorList>
    </citation>
    <scope>NUCLEOTIDE SEQUENCE</scope>
    <source>
        <strain evidence="1">CB-2022</strain>
    </source>
</reference>
<evidence type="ECO:0000313" key="2">
    <source>
        <dbReference type="Proteomes" id="UP000831701"/>
    </source>
</evidence>
<dbReference type="EMBL" id="CM041552">
    <property type="protein sequence ID" value="KAI3354656.1"/>
    <property type="molecule type" value="Genomic_DNA"/>
</dbReference>
<keyword evidence="2" id="KW-1185">Reference proteome</keyword>
<evidence type="ECO:0000313" key="1">
    <source>
        <dbReference type="EMBL" id="KAI3354656.1"/>
    </source>
</evidence>
<comment type="caution">
    <text evidence="1">The sequence shown here is derived from an EMBL/GenBank/DDBJ whole genome shotgun (WGS) entry which is preliminary data.</text>
</comment>
<dbReference type="Proteomes" id="UP000831701">
    <property type="component" value="Chromosome 22"/>
</dbReference>